<dbReference type="AlphaFoldDB" id="A0A9D5QE23"/>
<name>A0A9D5QE23_UNCW3</name>
<sequence length="140" mass="15764">MAVCYANCQTYAEGKIRLGGFMWSFVSLVLTLSFFCKAEAQTDALLETLTQQNPSLYGSIGLVAVNTSGQLWLVGKWGSEDEHSKVYATLICRKSKVDLDKMMIHESEGGYSAHFWLRLRRRGFQDIQGGLGFYRSCPYL</sequence>
<evidence type="ECO:0000313" key="1">
    <source>
        <dbReference type="EMBL" id="MBD3365666.1"/>
    </source>
</evidence>
<accession>A0A9D5QE23</accession>
<dbReference type="EMBL" id="WJKJ01000351">
    <property type="protein sequence ID" value="MBD3365666.1"/>
    <property type="molecule type" value="Genomic_DNA"/>
</dbReference>
<proteinExistence type="predicted"/>
<comment type="caution">
    <text evidence="1">The sequence shown here is derived from an EMBL/GenBank/DDBJ whole genome shotgun (WGS) entry which is preliminary data.</text>
</comment>
<evidence type="ECO:0000313" key="2">
    <source>
        <dbReference type="Proteomes" id="UP000630660"/>
    </source>
</evidence>
<gene>
    <name evidence="1" type="ORF">GF359_10680</name>
</gene>
<dbReference type="Proteomes" id="UP000630660">
    <property type="component" value="Unassembled WGS sequence"/>
</dbReference>
<reference evidence="1" key="1">
    <citation type="submission" date="2019-11" db="EMBL/GenBank/DDBJ databases">
        <title>Microbial mats filling the niche in hypersaline microbial mats.</title>
        <authorList>
            <person name="Wong H.L."/>
            <person name="Macleod F.I."/>
            <person name="White R.A. III"/>
            <person name="Burns B.P."/>
        </authorList>
    </citation>
    <scope>NUCLEOTIDE SEQUENCE</scope>
    <source>
        <strain evidence="1">Bin_327</strain>
    </source>
</reference>
<organism evidence="1 2">
    <name type="scientific">candidate division WOR-3 bacterium</name>
    <dbReference type="NCBI Taxonomy" id="2052148"/>
    <lineage>
        <taxon>Bacteria</taxon>
        <taxon>Bacteria division WOR-3</taxon>
    </lineage>
</organism>
<protein>
    <submittedName>
        <fullName evidence="1">Uncharacterized protein</fullName>
    </submittedName>
</protein>